<evidence type="ECO:0000313" key="3">
    <source>
        <dbReference type="EMBL" id="AGI74757.1"/>
    </source>
</evidence>
<keyword evidence="1" id="KW-0547">Nucleotide-binding</keyword>
<dbReference type="EMBL" id="CP003743">
    <property type="protein sequence ID" value="AGI74757.1"/>
    <property type="molecule type" value="Genomic_DNA"/>
</dbReference>
<dbReference type="GO" id="GO:0016887">
    <property type="term" value="F:ATP hydrolysis activity"/>
    <property type="evidence" value="ECO:0007669"/>
    <property type="project" value="TreeGrafter"/>
</dbReference>
<dbReference type="OrthoDB" id="9804460at2"/>
<sequence length="262" mass="28150">MPMVISVASGKGGVGKSSLVVNLSLCLQESYGPTLLVDSDLLMANSHILLNTQPKTDIVDVLEGHSEWRDAVHKVSNGLALLPGRTAANVLLGSEAEKMKNLITTLKDDGQEFDYIVVDTPAGSGVGVLDMLSVSDHAVIVILGQATSFVDAYALIKNAYLERHLTRFSTVVNMAKSAEQAEIIFAKFKRVVGQFLPIEMIYNGFLPNMADINEASIKGHSAHDMMAKARIAAKMDEILKSLLAISSGMGTAPETALKMHRL</sequence>
<dbReference type="HOGENOM" id="CLU_037612_0_0_5"/>
<protein>
    <submittedName>
        <fullName evidence="3">Uncharacterized protein</fullName>
    </submittedName>
</protein>
<dbReference type="PANTHER" id="PTHR43384">
    <property type="entry name" value="SEPTUM SITE-DETERMINING PROTEIN MIND HOMOLOG, CHLOROPLASTIC-RELATED"/>
    <property type="match status" value="1"/>
</dbReference>
<accession>M9RRF4</accession>
<dbReference type="Gene3D" id="3.40.50.300">
    <property type="entry name" value="P-loop containing nucleotide triphosphate hydrolases"/>
    <property type="match status" value="1"/>
</dbReference>
<dbReference type="InterPro" id="IPR027417">
    <property type="entry name" value="P-loop_NTPase"/>
</dbReference>
<evidence type="ECO:0000256" key="2">
    <source>
        <dbReference type="ARBA" id="ARBA00022840"/>
    </source>
</evidence>
<dbReference type="GO" id="GO:0005524">
    <property type="term" value="F:ATP binding"/>
    <property type="evidence" value="ECO:0007669"/>
    <property type="project" value="UniProtKB-KW"/>
</dbReference>
<dbReference type="GO" id="GO:0005829">
    <property type="term" value="C:cytosol"/>
    <property type="evidence" value="ECO:0007669"/>
    <property type="project" value="TreeGrafter"/>
</dbReference>
<keyword evidence="2" id="KW-0067">ATP-binding</keyword>
<dbReference type="AlphaFoldDB" id="M9RRF4"/>
<name>M9RRF4_9RHOB</name>
<dbReference type="GO" id="GO:0051782">
    <property type="term" value="P:negative regulation of cell division"/>
    <property type="evidence" value="ECO:0007669"/>
    <property type="project" value="TreeGrafter"/>
</dbReference>
<geneLocation type="plasmid" evidence="3 4">
    <name>pOA238_118</name>
</geneLocation>
<dbReference type="PANTHER" id="PTHR43384:SF4">
    <property type="entry name" value="CELLULOSE BIOSYNTHESIS PROTEIN BCSQ-RELATED"/>
    <property type="match status" value="1"/>
</dbReference>
<keyword evidence="4" id="KW-1185">Reference proteome</keyword>
<organism evidence="3 4">
    <name type="scientific">Octadecabacter arcticus 238</name>
    <dbReference type="NCBI Taxonomy" id="391616"/>
    <lineage>
        <taxon>Bacteria</taxon>
        <taxon>Pseudomonadati</taxon>
        <taxon>Pseudomonadota</taxon>
        <taxon>Alphaproteobacteria</taxon>
        <taxon>Rhodobacterales</taxon>
        <taxon>Roseobacteraceae</taxon>
        <taxon>Octadecabacter</taxon>
    </lineage>
</organism>
<dbReference type="Pfam" id="PF10609">
    <property type="entry name" value="ParA"/>
    <property type="match status" value="1"/>
</dbReference>
<dbReference type="KEGG" id="oar:OA238_118p0600"/>
<gene>
    <name evidence="3" type="ORF">OA238_118p0600</name>
</gene>
<dbReference type="SUPFAM" id="SSF52540">
    <property type="entry name" value="P-loop containing nucleoside triphosphate hydrolases"/>
    <property type="match status" value="1"/>
</dbReference>
<proteinExistence type="predicted"/>
<dbReference type="InterPro" id="IPR050625">
    <property type="entry name" value="ParA/MinD_ATPase"/>
</dbReference>
<keyword evidence="3" id="KW-0614">Plasmid</keyword>
<evidence type="ECO:0000313" key="4">
    <source>
        <dbReference type="Proteomes" id="UP000004688"/>
    </source>
</evidence>
<dbReference type="Proteomes" id="UP000004688">
    <property type="component" value="Plasmid pOA238_118"/>
</dbReference>
<dbReference type="GO" id="GO:0009898">
    <property type="term" value="C:cytoplasmic side of plasma membrane"/>
    <property type="evidence" value="ECO:0007669"/>
    <property type="project" value="TreeGrafter"/>
</dbReference>
<reference evidence="3 4" key="1">
    <citation type="journal article" date="2013" name="PLoS ONE">
        <title>Poles Apart: Arctic and Antarctic Octadecabacter strains Share High Genome Plasticity and a New Type of Xanthorhodopsin.</title>
        <authorList>
            <person name="Vollmers J."/>
            <person name="Voget S."/>
            <person name="Dietrich S."/>
            <person name="Gollnow K."/>
            <person name="Smits M."/>
            <person name="Meyer K."/>
            <person name="Brinkhoff T."/>
            <person name="Simon M."/>
            <person name="Daniel R."/>
        </authorList>
    </citation>
    <scope>NUCLEOTIDE SEQUENCE [LARGE SCALE GENOMIC DNA]</scope>
    <source>
        <strain evidence="3 4">238</strain>
        <plasmid evidence="4">Plasmid pOA238_118</plasmid>
    </source>
</reference>
<dbReference type="InterPro" id="IPR033756">
    <property type="entry name" value="YlxH/NBP35"/>
</dbReference>
<evidence type="ECO:0000256" key="1">
    <source>
        <dbReference type="ARBA" id="ARBA00022741"/>
    </source>
</evidence>